<dbReference type="SUPFAM" id="SSF55874">
    <property type="entry name" value="ATPase domain of HSP90 chaperone/DNA topoisomerase II/histidine kinase"/>
    <property type="match status" value="1"/>
</dbReference>
<accession>A0A7K1LFA9</accession>
<name>A0A7K1LFA9_9MICC</name>
<dbReference type="EMBL" id="WOGT01000001">
    <property type="protein sequence ID" value="MUN53869.1"/>
    <property type="molecule type" value="Genomic_DNA"/>
</dbReference>
<organism evidence="1 2">
    <name type="scientific">Rothia koreensis</name>
    <dbReference type="NCBI Taxonomy" id="592378"/>
    <lineage>
        <taxon>Bacteria</taxon>
        <taxon>Bacillati</taxon>
        <taxon>Actinomycetota</taxon>
        <taxon>Actinomycetes</taxon>
        <taxon>Micrococcales</taxon>
        <taxon>Micrococcaceae</taxon>
        <taxon>Rothia</taxon>
    </lineage>
</organism>
<evidence type="ECO:0000313" key="2">
    <source>
        <dbReference type="Proteomes" id="UP000462152"/>
    </source>
</evidence>
<keyword evidence="2" id="KW-1185">Reference proteome</keyword>
<sequence>MALRTSLAGRVQNTTLPKTHALLPLLEAVVNGIQAIDARYGDDVERGSLRVRIRREPQDAFDLSSAGPGRVPLKSIIGFSVEDNGVGFTPDNMASFETLDSDFKAGLGCRGVGRLLWLKAFDRVEVRSAYCDDDGSLQGRQFKFSVTREVEHDAAPEGITDAGSVVSLTGFKQTYQQSAAKTVEAIAREVFEHCIWYFLRPGGAPDVIVSDDDGDSISLRELLDDSGYSETTRATIDIKGEKFDLLGLRLKSSARNSSPRLHWCAANRVVKDESIAGKVPGLYGRLKDEASTEFTYVCYLSSKFLDDHVRSDRTDFDLPERVPGETLIDEPSLDDIRKGVFAEIARSLAVPLASAQQAGRERMHQYISTKAPKYRPLINRIESLGLVIDPSIKDQDLELELHRCSQKIEADVLAEGQAVFAESDGDRPEGYEERLAKYLETVKEFNQSDLANYVFRRRTTLDILDKLIQADDDGKYAREESIHELLFPMRKESAEVGADASNLWILDERLVFHDFLASDKPFKTISITDDDSMKRPDVLTTRVIEPDSPVLTAEGKKLPLQSIVVVELKRPMRDDAAEGKNPIEQCLDYVARVRAGVAKTATGRLIPSADDPPAFCYIIADLTPTMVSRCKLSGLTMTHDGMGYFGFIEPYKAYIEVMSFDRLVNAATERNRAFFDKLGLPSS</sequence>
<gene>
    <name evidence="1" type="ORF">GMA10_01270</name>
</gene>
<evidence type="ECO:0000313" key="1">
    <source>
        <dbReference type="EMBL" id="MUN53869.1"/>
    </source>
</evidence>
<dbReference type="RefSeq" id="WP_129313978.1">
    <property type="nucleotide sequence ID" value="NZ_NOIQ01000001.1"/>
</dbReference>
<dbReference type="Proteomes" id="UP000462152">
    <property type="component" value="Unassembled WGS sequence"/>
</dbReference>
<comment type="caution">
    <text evidence="1">The sequence shown here is derived from an EMBL/GenBank/DDBJ whole genome shotgun (WGS) entry which is preliminary data.</text>
</comment>
<proteinExistence type="predicted"/>
<keyword evidence="1" id="KW-0547">Nucleotide-binding</keyword>
<dbReference type="AlphaFoldDB" id="A0A7K1LFA9"/>
<protein>
    <submittedName>
        <fullName evidence="1">ATP-binding protein</fullName>
    </submittedName>
</protein>
<reference evidence="1 2" key="1">
    <citation type="submission" date="2019-12" db="EMBL/GenBank/DDBJ databases">
        <authorList>
            <person name="Li J."/>
            <person name="Shi Y."/>
            <person name="Xu G."/>
            <person name="Xiao D."/>
            <person name="Ran X."/>
        </authorList>
    </citation>
    <scope>NUCLEOTIDE SEQUENCE [LARGE SCALE GENOMIC DNA]</scope>
    <source>
        <strain evidence="1 2">JCM 15915</strain>
    </source>
</reference>
<dbReference type="InterPro" id="IPR036890">
    <property type="entry name" value="HATPase_C_sf"/>
</dbReference>
<dbReference type="GO" id="GO:0005524">
    <property type="term" value="F:ATP binding"/>
    <property type="evidence" value="ECO:0007669"/>
    <property type="project" value="UniProtKB-KW"/>
</dbReference>
<keyword evidence="1" id="KW-0067">ATP-binding</keyword>
<dbReference type="OrthoDB" id="2041081at2"/>